<dbReference type="PROSITE" id="PS50902">
    <property type="entry name" value="FLAVODOXIN_LIKE"/>
    <property type="match status" value="1"/>
</dbReference>
<reference evidence="8 9" key="1">
    <citation type="journal article" date="2015" name="Nature">
        <title>rRNA introns, odd ribosomes, and small enigmatic genomes across a large radiation of phyla.</title>
        <authorList>
            <person name="Brown C.T."/>
            <person name="Hug L.A."/>
            <person name="Thomas B.C."/>
            <person name="Sharon I."/>
            <person name="Castelle C.J."/>
            <person name="Singh A."/>
            <person name="Wilkins M.J."/>
            <person name="Williams K.H."/>
            <person name="Banfield J.F."/>
        </authorList>
    </citation>
    <scope>NUCLEOTIDE SEQUENCE [LARGE SCALE GENOMIC DNA]</scope>
</reference>
<dbReference type="InterPro" id="IPR029039">
    <property type="entry name" value="Flavoprotein-like_sf"/>
</dbReference>
<evidence type="ECO:0000256" key="3">
    <source>
        <dbReference type="ARBA" id="ARBA00022448"/>
    </source>
</evidence>
<dbReference type="PANTHER" id="PTHR42809">
    <property type="entry name" value="FLAVODOXIN 2"/>
    <property type="match status" value="1"/>
</dbReference>
<gene>
    <name evidence="8" type="ORF">UR34_C0010G0018</name>
</gene>
<dbReference type="PROSITE" id="PS00201">
    <property type="entry name" value="FLAVODOXIN"/>
    <property type="match status" value="1"/>
</dbReference>
<dbReference type="InterPro" id="IPR050619">
    <property type="entry name" value="Flavodoxin"/>
</dbReference>
<proteinExistence type="inferred from homology"/>
<dbReference type="GO" id="GO:0009055">
    <property type="term" value="F:electron transfer activity"/>
    <property type="evidence" value="ECO:0007669"/>
    <property type="project" value="InterPro"/>
</dbReference>
<dbReference type="Gene3D" id="3.40.50.360">
    <property type="match status" value="1"/>
</dbReference>
<evidence type="ECO:0000256" key="6">
    <source>
        <dbReference type="ARBA" id="ARBA00022982"/>
    </source>
</evidence>
<keyword evidence="4" id="KW-0285">Flavoprotein</keyword>
<protein>
    <submittedName>
        <fullName evidence="8">Flavodoxin</fullName>
    </submittedName>
</protein>
<dbReference type="InterPro" id="IPR001226">
    <property type="entry name" value="Flavodoxin_CS"/>
</dbReference>
<comment type="caution">
    <text evidence="8">The sequence shown here is derived from an EMBL/GenBank/DDBJ whole genome shotgun (WGS) entry which is preliminary data.</text>
</comment>
<evidence type="ECO:0000259" key="7">
    <source>
        <dbReference type="PROSITE" id="PS50902"/>
    </source>
</evidence>
<dbReference type="InterPro" id="IPR008254">
    <property type="entry name" value="Flavodoxin/NO_synth"/>
</dbReference>
<dbReference type="GO" id="GO:0010181">
    <property type="term" value="F:FMN binding"/>
    <property type="evidence" value="ECO:0007669"/>
    <property type="project" value="InterPro"/>
</dbReference>
<evidence type="ECO:0000256" key="1">
    <source>
        <dbReference type="ARBA" id="ARBA00001917"/>
    </source>
</evidence>
<evidence type="ECO:0000256" key="4">
    <source>
        <dbReference type="ARBA" id="ARBA00022630"/>
    </source>
</evidence>
<keyword evidence="6" id="KW-0249">Electron transport</keyword>
<dbReference type="Pfam" id="PF00258">
    <property type="entry name" value="Flavodoxin_1"/>
    <property type="match status" value="1"/>
</dbReference>
<evidence type="ECO:0000313" key="8">
    <source>
        <dbReference type="EMBL" id="KKP43853.1"/>
    </source>
</evidence>
<dbReference type="EMBL" id="LBOV01000010">
    <property type="protein sequence ID" value="KKP43853.1"/>
    <property type="molecule type" value="Genomic_DNA"/>
</dbReference>
<organism evidence="8 9">
    <name type="scientific">candidate division WS6 bacterium GW2011_GWC1_33_20</name>
    <dbReference type="NCBI Taxonomy" id="1619089"/>
    <lineage>
        <taxon>Bacteria</taxon>
        <taxon>Candidatus Dojkabacteria</taxon>
    </lineage>
</organism>
<keyword evidence="5" id="KW-0288">FMN</keyword>
<comment type="cofactor">
    <cofactor evidence="1">
        <name>FMN</name>
        <dbReference type="ChEBI" id="CHEBI:58210"/>
    </cofactor>
</comment>
<dbReference type="Proteomes" id="UP000034302">
    <property type="component" value="Unassembled WGS sequence"/>
</dbReference>
<name>A0A0F9ZI54_9BACT</name>
<comment type="similarity">
    <text evidence="2">Belongs to the flavodoxin family.</text>
</comment>
<feature type="domain" description="Flavodoxin-like" evidence="7">
    <location>
        <begin position="3"/>
        <end position="155"/>
    </location>
</feature>
<evidence type="ECO:0000256" key="2">
    <source>
        <dbReference type="ARBA" id="ARBA00005267"/>
    </source>
</evidence>
<keyword evidence="3" id="KW-0813">Transport</keyword>
<dbReference type="SUPFAM" id="SSF52218">
    <property type="entry name" value="Flavoproteins"/>
    <property type="match status" value="1"/>
</dbReference>
<sequence length="160" mass="17935">MNTLVLFDSQFGNTQKIAKAISESFPSTHKVKLLNINEMTNKELKDTNLLVVGSPTHGGRATEELQAFFNQLPQNSLKDIKLASFDTRFKEQDLNFALKVIIKIFGFAAPRINKTLESKGAKSIIEPEGFIVKESEGPLADGEIERTKEWVKQILISLEK</sequence>
<evidence type="ECO:0000313" key="9">
    <source>
        <dbReference type="Proteomes" id="UP000034302"/>
    </source>
</evidence>
<dbReference type="PANTHER" id="PTHR42809:SF1">
    <property type="entry name" value="FLAVODOXIN 1"/>
    <property type="match status" value="1"/>
</dbReference>
<dbReference type="AlphaFoldDB" id="A0A0F9ZI54"/>
<evidence type="ECO:0000256" key="5">
    <source>
        <dbReference type="ARBA" id="ARBA00022643"/>
    </source>
</evidence>
<accession>A0A0F9ZI54</accession>